<keyword evidence="3" id="KW-1185">Reference proteome</keyword>
<accession>A0ABV7ABX6</accession>
<evidence type="ECO:0008006" key="4">
    <source>
        <dbReference type="Google" id="ProtNLM"/>
    </source>
</evidence>
<organism evidence="2 3">
    <name type="scientific">Acidimangrovimonas pyrenivorans</name>
    <dbReference type="NCBI Taxonomy" id="2030798"/>
    <lineage>
        <taxon>Bacteria</taxon>
        <taxon>Pseudomonadati</taxon>
        <taxon>Pseudomonadota</taxon>
        <taxon>Alphaproteobacteria</taxon>
        <taxon>Rhodobacterales</taxon>
        <taxon>Paracoccaceae</taxon>
        <taxon>Acidimangrovimonas</taxon>
    </lineage>
</organism>
<dbReference type="EMBL" id="JBHRSK010000002">
    <property type="protein sequence ID" value="MFC2966811.1"/>
    <property type="molecule type" value="Genomic_DNA"/>
</dbReference>
<comment type="caution">
    <text evidence="2">The sequence shown here is derived from an EMBL/GenBank/DDBJ whole genome shotgun (WGS) entry which is preliminary data.</text>
</comment>
<dbReference type="Proteomes" id="UP001595443">
    <property type="component" value="Unassembled WGS sequence"/>
</dbReference>
<evidence type="ECO:0000313" key="2">
    <source>
        <dbReference type="EMBL" id="MFC2966811.1"/>
    </source>
</evidence>
<reference evidence="3" key="1">
    <citation type="journal article" date="2019" name="Int. J. Syst. Evol. Microbiol.">
        <title>The Global Catalogue of Microorganisms (GCM) 10K type strain sequencing project: providing services to taxonomists for standard genome sequencing and annotation.</title>
        <authorList>
            <consortium name="The Broad Institute Genomics Platform"/>
            <consortium name="The Broad Institute Genome Sequencing Center for Infectious Disease"/>
            <person name="Wu L."/>
            <person name="Ma J."/>
        </authorList>
    </citation>
    <scope>NUCLEOTIDE SEQUENCE [LARGE SCALE GENOMIC DNA]</scope>
    <source>
        <strain evidence="3">KCTC 62192</strain>
    </source>
</reference>
<dbReference type="RefSeq" id="WP_377831436.1">
    <property type="nucleotide sequence ID" value="NZ_JBHRSK010000002.1"/>
</dbReference>
<evidence type="ECO:0000313" key="3">
    <source>
        <dbReference type="Proteomes" id="UP001595443"/>
    </source>
</evidence>
<gene>
    <name evidence="2" type="ORF">ACFOES_01775</name>
</gene>
<feature type="region of interest" description="Disordered" evidence="1">
    <location>
        <begin position="122"/>
        <end position="141"/>
    </location>
</feature>
<evidence type="ECO:0000256" key="1">
    <source>
        <dbReference type="SAM" id="MobiDB-lite"/>
    </source>
</evidence>
<sequence length="141" mass="15284">MGDFFSSDSIGCQRSPPFSPVFSPASSASYACYREEKKRKTEKICTMSSFPQAPNIEFPVLNGVPLMLMTGEELAAAMKFGGVTSGFRSWCAKLGIKTVPGRSNVYDPKHVRERLDAAQGMNAPAASTSLVAQRRARRGQA</sequence>
<proteinExistence type="predicted"/>
<name>A0ABV7ABX6_9RHOB</name>
<protein>
    <recommendedName>
        <fullName evidence="4">DUF4224 domain-containing protein</fullName>
    </recommendedName>
</protein>